<gene>
    <name evidence="2" type="ORF">F8566_33885</name>
</gene>
<keyword evidence="3" id="KW-1185">Reference proteome</keyword>
<evidence type="ECO:0008006" key="4">
    <source>
        <dbReference type="Google" id="ProtNLM"/>
    </source>
</evidence>
<proteinExistence type="predicted"/>
<feature type="signal peptide" evidence="1">
    <location>
        <begin position="1"/>
        <end position="26"/>
    </location>
</feature>
<feature type="chain" id="PRO_5026176585" description="Ig-like domain-containing protein" evidence="1">
    <location>
        <begin position="27"/>
        <end position="94"/>
    </location>
</feature>
<comment type="caution">
    <text evidence="2">The sequence shown here is derived from an EMBL/GenBank/DDBJ whole genome shotgun (WGS) entry which is preliminary data.</text>
</comment>
<keyword evidence="1" id="KW-0732">Signal</keyword>
<sequence>MVLKRAIVLAATALLMASVPASPAQAEPGYFCLTATATRTGDTYALSQTGCTGSGTYDVPVLVWSGPAAGGYVCRQVTYYPLTSEFEARGCVRS</sequence>
<dbReference type="Proteomes" id="UP000468735">
    <property type="component" value="Unassembled WGS sequence"/>
</dbReference>
<dbReference type="OrthoDB" id="9979242at2"/>
<evidence type="ECO:0000256" key="1">
    <source>
        <dbReference type="SAM" id="SignalP"/>
    </source>
</evidence>
<accession>A0A6H9YRV9</accession>
<organism evidence="2 3">
    <name type="scientific">Actinomadura rudentiformis</name>
    <dbReference type="NCBI Taxonomy" id="359158"/>
    <lineage>
        <taxon>Bacteria</taxon>
        <taxon>Bacillati</taxon>
        <taxon>Actinomycetota</taxon>
        <taxon>Actinomycetes</taxon>
        <taxon>Streptosporangiales</taxon>
        <taxon>Thermomonosporaceae</taxon>
        <taxon>Actinomadura</taxon>
    </lineage>
</organism>
<evidence type="ECO:0000313" key="3">
    <source>
        <dbReference type="Proteomes" id="UP000468735"/>
    </source>
</evidence>
<name>A0A6H9YRV9_9ACTN</name>
<reference evidence="2 3" key="1">
    <citation type="submission" date="2019-09" db="EMBL/GenBank/DDBJ databases">
        <title>Actinomadura physcomitrii sp. nov., a novel actinomycete isolated from moss [Physcomitrium sphaericum (Ludw) Fuernr].</title>
        <authorList>
            <person name="Zhuang X."/>
            <person name="Liu C."/>
        </authorList>
    </citation>
    <scope>NUCLEOTIDE SEQUENCE [LARGE SCALE GENOMIC DNA]</scope>
    <source>
        <strain evidence="2 3">HMC1</strain>
    </source>
</reference>
<dbReference type="RefSeq" id="WP_151565939.1">
    <property type="nucleotide sequence ID" value="NZ_WBMT01000018.1"/>
</dbReference>
<protein>
    <recommendedName>
        <fullName evidence="4">Ig-like domain-containing protein</fullName>
    </recommendedName>
</protein>
<dbReference type="AlphaFoldDB" id="A0A6H9YRV9"/>
<evidence type="ECO:0000313" key="2">
    <source>
        <dbReference type="EMBL" id="KAB2343715.1"/>
    </source>
</evidence>
<dbReference type="EMBL" id="WBMT01000018">
    <property type="protein sequence ID" value="KAB2343715.1"/>
    <property type="molecule type" value="Genomic_DNA"/>
</dbReference>